<sequence>MHSYKILTRKLAICLVSVLFLTSCVKKQIKKDSQLNSDVVWQYSNYLNGENFPNEKELNKSDFFVLKTVGSSGFPMISYPIVGSDYIISMDRKGVVTRFNSASKKAEWKSDVIGKRSSFFGDYLNGGLSQNGTKIYATYGINFVNCIDAKTGKSLWSKNLQEMVRAYPIVHDKIVFLKTINDGMYALNSDNGEVIWYKAGLTEDVSVINVTSPIPYENVLITQDSSGRISAINIRTGFEAWIIDNSNALMFDMNLDSKEALIYQPVRINDSLYFYSSNGYFYKLNLSTRAIVWKSKVASNRQFYISNELLTVLDEENNLVGINASNGLQLWRVKLFDCLSNKDKKASARYWNAPIIVGHNVYVLSSKGEFLAFDLNGKLIKVTHEIGQNAYIPPIYTKAKTFVIS</sequence>
<dbReference type="PANTHER" id="PTHR34512:SF30">
    <property type="entry name" value="OUTER MEMBRANE PROTEIN ASSEMBLY FACTOR BAMB"/>
    <property type="match status" value="1"/>
</dbReference>
<evidence type="ECO:0000313" key="3">
    <source>
        <dbReference type="Proteomes" id="UP001327219"/>
    </source>
</evidence>
<dbReference type="EMBL" id="CP110820">
    <property type="protein sequence ID" value="WPX97249.1"/>
    <property type="molecule type" value="Genomic_DNA"/>
</dbReference>
<dbReference type="InterPro" id="IPR015943">
    <property type="entry name" value="WD40/YVTN_repeat-like_dom_sf"/>
</dbReference>
<accession>A0ABZ0UNF1</accession>
<reference evidence="2 3" key="1">
    <citation type="submission" date="2022-11" db="EMBL/GenBank/DDBJ databases">
        <title>Host association and intracellularity evolved multiple times independently in the Rickettsiales.</title>
        <authorList>
            <person name="Castelli M."/>
            <person name="Nardi T."/>
            <person name="Gammuto L."/>
            <person name="Bellinzona G."/>
            <person name="Sabaneyeva E."/>
            <person name="Potekhin A."/>
            <person name="Serra V."/>
            <person name="Petroni G."/>
            <person name="Sassera D."/>
        </authorList>
    </citation>
    <scope>NUCLEOTIDE SEQUENCE [LARGE SCALE GENOMIC DNA]</scope>
    <source>
        <strain evidence="2 3">NDG2</strain>
    </source>
</reference>
<feature type="domain" description="Pyrrolo-quinoline quinone repeat" evidence="1">
    <location>
        <begin position="92"/>
        <end position="332"/>
    </location>
</feature>
<organism evidence="2 3">
    <name type="scientific">Candidatus Bandiella euplotis</name>
    <dbReference type="NCBI Taxonomy" id="1664265"/>
    <lineage>
        <taxon>Bacteria</taxon>
        <taxon>Pseudomonadati</taxon>
        <taxon>Pseudomonadota</taxon>
        <taxon>Alphaproteobacteria</taxon>
        <taxon>Rickettsiales</taxon>
        <taxon>Candidatus Midichloriaceae</taxon>
        <taxon>Candidatus Bandiella</taxon>
    </lineage>
</organism>
<keyword evidence="3" id="KW-1185">Reference proteome</keyword>
<dbReference type="SUPFAM" id="SSF50998">
    <property type="entry name" value="Quinoprotein alcohol dehydrogenase-like"/>
    <property type="match status" value="1"/>
</dbReference>
<dbReference type="Pfam" id="PF13360">
    <property type="entry name" value="PQQ_2"/>
    <property type="match status" value="1"/>
</dbReference>
<dbReference type="Gene3D" id="2.130.10.10">
    <property type="entry name" value="YVTN repeat-like/Quinoprotein amine dehydrogenase"/>
    <property type="match status" value="1"/>
</dbReference>
<evidence type="ECO:0000313" key="2">
    <source>
        <dbReference type="EMBL" id="WPX97249.1"/>
    </source>
</evidence>
<dbReference type="PROSITE" id="PS51257">
    <property type="entry name" value="PROKAR_LIPOPROTEIN"/>
    <property type="match status" value="1"/>
</dbReference>
<proteinExistence type="predicted"/>
<gene>
    <name evidence="2" type="ORF">Bandiella_01396</name>
</gene>
<dbReference type="InterPro" id="IPR011047">
    <property type="entry name" value="Quinoprotein_ADH-like_sf"/>
</dbReference>
<dbReference type="SMART" id="SM00564">
    <property type="entry name" value="PQQ"/>
    <property type="match status" value="6"/>
</dbReference>
<evidence type="ECO:0000259" key="1">
    <source>
        <dbReference type="Pfam" id="PF13360"/>
    </source>
</evidence>
<dbReference type="InterPro" id="IPR018391">
    <property type="entry name" value="PQQ_b-propeller_rpt"/>
</dbReference>
<protein>
    <submittedName>
        <fullName evidence="2">Pyrrolo-quinoline quinone repeat-containing protein</fullName>
    </submittedName>
</protein>
<name>A0ABZ0UNF1_9RICK</name>
<dbReference type="PANTHER" id="PTHR34512">
    <property type="entry name" value="CELL SURFACE PROTEIN"/>
    <property type="match status" value="1"/>
</dbReference>
<dbReference type="InterPro" id="IPR002372">
    <property type="entry name" value="PQQ_rpt_dom"/>
</dbReference>
<dbReference type="Proteomes" id="UP001327219">
    <property type="component" value="Chromosome"/>
</dbReference>